<accession>A0A4Y8RKS6</accession>
<dbReference type="SUPFAM" id="SSF46785">
    <property type="entry name" value="Winged helix' DNA-binding domain"/>
    <property type="match status" value="1"/>
</dbReference>
<keyword evidence="6" id="KW-1185">Reference proteome</keyword>
<protein>
    <submittedName>
        <fullName evidence="5">MarR family transcriptional regulator</fullName>
    </submittedName>
</protein>
<gene>
    <name evidence="5" type="ORF">E3C22_10330</name>
</gene>
<dbReference type="PANTHER" id="PTHR42756:SF1">
    <property type="entry name" value="TRANSCRIPTIONAL REPRESSOR OF EMRAB OPERON"/>
    <property type="match status" value="1"/>
</dbReference>
<evidence type="ECO:0000313" key="5">
    <source>
        <dbReference type="EMBL" id="TFF23347.1"/>
    </source>
</evidence>
<dbReference type="EMBL" id="SOZD01000003">
    <property type="protein sequence ID" value="TFF23347.1"/>
    <property type="molecule type" value="Genomic_DNA"/>
</dbReference>
<proteinExistence type="predicted"/>
<feature type="domain" description="HTH marR-type" evidence="4">
    <location>
        <begin position="13"/>
        <end position="145"/>
    </location>
</feature>
<evidence type="ECO:0000259" key="4">
    <source>
        <dbReference type="PROSITE" id="PS50995"/>
    </source>
</evidence>
<dbReference type="PANTHER" id="PTHR42756">
    <property type="entry name" value="TRANSCRIPTIONAL REGULATOR, MARR"/>
    <property type="match status" value="1"/>
</dbReference>
<dbReference type="GO" id="GO:0003677">
    <property type="term" value="F:DNA binding"/>
    <property type="evidence" value="ECO:0007669"/>
    <property type="project" value="UniProtKB-KW"/>
</dbReference>
<dbReference type="GO" id="GO:0003700">
    <property type="term" value="F:DNA-binding transcription factor activity"/>
    <property type="evidence" value="ECO:0007669"/>
    <property type="project" value="InterPro"/>
</dbReference>
<dbReference type="PRINTS" id="PR00598">
    <property type="entry name" value="HTHMARR"/>
</dbReference>
<evidence type="ECO:0000256" key="3">
    <source>
        <dbReference type="ARBA" id="ARBA00023163"/>
    </source>
</evidence>
<evidence type="ECO:0000256" key="1">
    <source>
        <dbReference type="ARBA" id="ARBA00023015"/>
    </source>
</evidence>
<dbReference type="InterPro" id="IPR000835">
    <property type="entry name" value="HTH_MarR-typ"/>
</dbReference>
<keyword evidence="1" id="KW-0805">Transcription regulation</keyword>
<dbReference type="Pfam" id="PF12802">
    <property type="entry name" value="MarR_2"/>
    <property type="match status" value="1"/>
</dbReference>
<dbReference type="Proteomes" id="UP000298179">
    <property type="component" value="Unassembled WGS sequence"/>
</dbReference>
<dbReference type="AlphaFoldDB" id="A0A4Y8RKS6"/>
<name>A0A4Y8RKS6_9HYPH</name>
<organism evidence="5 6">
    <name type="scientific">Jiella endophytica</name>
    <dbReference type="NCBI Taxonomy" id="2558362"/>
    <lineage>
        <taxon>Bacteria</taxon>
        <taxon>Pseudomonadati</taxon>
        <taxon>Pseudomonadota</taxon>
        <taxon>Alphaproteobacteria</taxon>
        <taxon>Hyphomicrobiales</taxon>
        <taxon>Aurantimonadaceae</taxon>
        <taxon>Jiella</taxon>
    </lineage>
</organism>
<dbReference type="InterPro" id="IPR036388">
    <property type="entry name" value="WH-like_DNA-bd_sf"/>
</dbReference>
<reference evidence="5 6" key="1">
    <citation type="submission" date="2019-03" db="EMBL/GenBank/DDBJ databases">
        <title>Jiella endophytica sp. nov., a novel endophytic bacterium isolated from root of Ficus microcarpa Linn. f.</title>
        <authorList>
            <person name="Tuo L."/>
        </authorList>
    </citation>
    <scope>NUCLEOTIDE SEQUENCE [LARGE SCALE GENOMIC DNA]</scope>
    <source>
        <strain evidence="5 6">CBS5Q-3</strain>
    </source>
</reference>
<evidence type="ECO:0000313" key="6">
    <source>
        <dbReference type="Proteomes" id="UP000298179"/>
    </source>
</evidence>
<dbReference type="OrthoDB" id="8448256at2"/>
<keyword evidence="3" id="KW-0804">Transcription</keyword>
<dbReference type="InterPro" id="IPR036390">
    <property type="entry name" value="WH_DNA-bd_sf"/>
</dbReference>
<dbReference type="PROSITE" id="PS50995">
    <property type="entry name" value="HTH_MARR_2"/>
    <property type="match status" value="1"/>
</dbReference>
<dbReference type="SMART" id="SM00347">
    <property type="entry name" value="HTH_MARR"/>
    <property type="match status" value="1"/>
</dbReference>
<evidence type="ECO:0000256" key="2">
    <source>
        <dbReference type="ARBA" id="ARBA00023125"/>
    </source>
</evidence>
<comment type="caution">
    <text evidence="5">The sequence shown here is derived from an EMBL/GenBank/DDBJ whole genome shotgun (WGS) entry which is preliminary data.</text>
</comment>
<sequence length="160" mass="17698">MQPRDKMARKKKKGSVTGQLVLAARSARTALLHNLGTTEIYPGQDNVLITIGKSDGITLRDLAEKLAVRPPTVTKTIARLVAQGLVEKRLSDTDARQSRAFLTAEGAALVERVQQAQKSLERRALSGFTERERKAFRRYLIRVQKNLAETDEETGGDGEL</sequence>
<dbReference type="Gene3D" id="1.10.10.10">
    <property type="entry name" value="Winged helix-like DNA-binding domain superfamily/Winged helix DNA-binding domain"/>
    <property type="match status" value="1"/>
</dbReference>
<keyword evidence="2" id="KW-0238">DNA-binding</keyword>